<comment type="caution">
    <text evidence="8">The sequence shown here is derived from an EMBL/GenBank/DDBJ whole genome shotgun (WGS) entry which is preliminary data.</text>
</comment>
<gene>
    <name evidence="8" type="ORF">HNR30_001421</name>
</gene>
<keyword evidence="9" id="KW-1185">Reference proteome</keyword>
<dbReference type="EC" id="5.3.1.17" evidence="4"/>
<sequence length="270" mass="29198">MEIRHATAPDSVETATTAELRDRYLVTDLFVPGEVRGVYTHEDRMVVAGATPLEEPLAIPAWEALGTDAHLSRRELGVVNLGEPGDVIVDGSAHKLGTLDGLYAGRGSHVLLGGEGACYLLVSAPADAVHPTARFSRDSVEPLPLGDGDRASRRDLYRYVWGGGHPSCRLQFGVTVVREGSVWNTMPPHLHDRRTEIYLYTGLSPDDRVIHLLGRPGATRHLLVADRQAVISPAWSVHAGAGTGPYAFVWAMAGENTDYGDLQVVPLEQL</sequence>
<dbReference type="SUPFAM" id="SSF51182">
    <property type="entry name" value="RmlC-like cupins"/>
    <property type="match status" value="1"/>
</dbReference>
<dbReference type="GO" id="GO:0019698">
    <property type="term" value="P:D-galacturonate catabolic process"/>
    <property type="evidence" value="ECO:0007669"/>
    <property type="project" value="TreeGrafter"/>
</dbReference>
<dbReference type="PANTHER" id="PTHR38461:SF1">
    <property type="entry name" value="4-DEOXY-L-THREO-5-HEXOSULOSE-URONATE KETOL-ISOMERASE"/>
    <property type="match status" value="1"/>
</dbReference>
<dbReference type="InterPro" id="IPR021120">
    <property type="entry name" value="KduI/IolB_isomerase"/>
</dbReference>
<dbReference type="InterPro" id="IPR014710">
    <property type="entry name" value="RmlC-like_jellyroll"/>
</dbReference>
<dbReference type="GO" id="GO:0045490">
    <property type="term" value="P:pectin catabolic process"/>
    <property type="evidence" value="ECO:0007669"/>
    <property type="project" value="InterPro"/>
</dbReference>
<evidence type="ECO:0000256" key="4">
    <source>
        <dbReference type="ARBA" id="ARBA00012547"/>
    </source>
</evidence>
<evidence type="ECO:0000256" key="2">
    <source>
        <dbReference type="ARBA" id="ARBA00001947"/>
    </source>
</evidence>
<organism evidence="8 9">
    <name type="scientific">Nonomuraea soli</name>
    <dbReference type="NCBI Taxonomy" id="1032476"/>
    <lineage>
        <taxon>Bacteria</taxon>
        <taxon>Bacillati</taxon>
        <taxon>Actinomycetota</taxon>
        <taxon>Actinomycetes</taxon>
        <taxon>Streptosporangiales</taxon>
        <taxon>Streptosporangiaceae</taxon>
        <taxon>Nonomuraea</taxon>
    </lineage>
</organism>
<evidence type="ECO:0000256" key="1">
    <source>
        <dbReference type="ARBA" id="ARBA00000552"/>
    </source>
</evidence>
<dbReference type="InterPro" id="IPR027449">
    <property type="entry name" value="KduI_N"/>
</dbReference>
<dbReference type="Gene3D" id="2.60.120.520">
    <property type="entry name" value="pectin degrading enzyme 5-keto 4- deoxyuronate isomerase, domain 1"/>
    <property type="match status" value="1"/>
</dbReference>
<evidence type="ECO:0000256" key="5">
    <source>
        <dbReference type="ARBA" id="ARBA00022723"/>
    </source>
</evidence>
<evidence type="ECO:0000313" key="9">
    <source>
        <dbReference type="Proteomes" id="UP000530928"/>
    </source>
</evidence>
<dbReference type="PANTHER" id="PTHR38461">
    <property type="entry name" value="4-DEOXY-L-THREO-5-HEXOSULOSE-URONATE KETOL-ISOMERASE"/>
    <property type="match status" value="1"/>
</dbReference>
<evidence type="ECO:0000313" key="8">
    <source>
        <dbReference type="EMBL" id="MBA2890086.1"/>
    </source>
</evidence>
<dbReference type="InterPro" id="IPR007045">
    <property type="entry name" value="KduI"/>
</dbReference>
<dbReference type="CDD" id="cd20294">
    <property type="entry name" value="cupin_KduI_N"/>
    <property type="match status" value="1"/>
</dbReference>
<dbReference type="Proteomes" id="UP000530928">
    <property type="component" value="Unassembled WGS sequence"/>
</dbReference>
<evidence type="ECO:0000256" key="7">
    <source>
        <dbReference type="ARBA" id="ARBA00023235"/>
    </source>
</evidence>
<dbReference type="Pfam" id="PF04962">
    <property type="entry name" value="KduI"/>
    <property type="match status" value="1"/>
</dbReference>
<comment type="similarity">
    <text evidence="3">Belongs to the KduI family.</text>
</comment>
<comment type="catalytic activity">
    <reaction evidence="1">
        <text>5-dehydro-4-deoxy-D-glucuronate = 3-deoxy-D-glycero-2,5-hexodiulosonate</text>
        <dbReference type="Rhea" id="RHEA:23896"/>
        <dbReference type="ChEBI" id="CHEBI:17117"/>
        <dbReference type="ChEBI" id="CHEBI:29071"/>
        <dbReference type="EC" id="5.3.1.17"/>
    </reaction>
</comment>
<dbReference type="NCBIfam" id="NF002091">
    <property type="entry name" value="PRK00924.1"/>
    <property type="match status" value="1"/>
</dbReference>
<dbReference type="GO" id="GO:0046872">
    <property type="term" value="F:metal ion binding"/>
    <property type="evidence" value="ECO:0007669"/>
    <property type="project" value="UniProtKB-KW"/>
</dbReference>
<keyword evidence="5" id="KW-0479">Metal-binding</keyword>
<comment type="cofactor">
    <cofactor evidence="2">
        <name>Zn(2+)</name>
        <dbReference type="ChEBI" id="CHEBI:29105"/>
    </cofactor>
</comment>
<dbReference type="GO" id="GO:0042840">
    <property type="term" value="P:D-glucuronate catabolic process"/>
    <property type="evidence" value="ECO:0007669"/>
    <property type="project" value="TreeGrafter"/>
</dbReference>
<proteinExistence type="inferred from homology"/>
<name>A0A7W0CFD8_9ACTN</name>
<dbReference type="InterPro" id="IPR011051">
    <property type="entry name" value="RmlC_Cupin_sf"/>
</dbReference>
<dbReference type="EMBL" id="JACDUR010000001">
    <property type="protein sequence ID" value="MBA2890086.1"/>
    <property type="molecule type" value="Genomic_DNA"/>
</dbReference>
<dbReference type="RefSeq" id="WP_181608811.1">
    <property type="nucleotide sequence ID" value="NZ_BAABAM010000001.1"/>
</dbReference>
<reference evidence="8 9" key="1">
    <citation type="submission" date="2020-07" db="EMBL/GenBank/DDBJ databases">
        <title>Genomic Encyclopedia of Type Strains, Phase IV (KMG-IV): sequencing the most valuable type-strain genomes for metagenomic binning, comparative biology and taxonomic classification.</title>
        <authorList>
            <person name="Goeker M."/>
        </authorList>
    </citation>
    <scope>NUCLEOTIDE SEQUENCE [LARGE SCALE GENOMIC DNA]</scope>
    <source>
        <strain evidence="8 9">DSM 45533</strain>
    </source>
</reference>
<evidence type="ECO:0000256" key="3">
    <source>
        <dbReference type="ARBA" id="ARBA00008086"/>
    </source>
</evidence>
<dbReference type="AlphaFoldDB" id="A0A7W0CFD8"/>
<protein>
    <recommendedName>
        <fullName evidence="4">5-dehydro-4-deoxy-D-glucuronate isomerase</fullName>
        <ecNumber evidence="4">5.3.1.17</ecNumber>
    </recommendedName>
</protein>
<dbReference type="GO" id="GO:0008697">
    <property type="term" value="F:4-deoxy-L-threo-5-hexosulose-uronate ketol-isomerase activity"/>
    <property type="evidence" value="ECO:0007669"/>
    <property type="project" value="UniProtKB-EC"/>
</dbReference>
<keyword evidence="7 8" id="KW-0413">Isomerase</keyword>
<dbReference type="CDD" id="cd20491">
    <property type="entry name" value="cupin_KduI_C"/>
    <property type="match status" value="1"/>
</dbReference>
<dbReference type="Gene3D" id="2.60.120.10">
    <property type="entry name" value="Jelly Rolls"/>
    <property type="match status" value="1"/>
</dbReference>
<evidence type="ECO:0000256" key="6">
    <source>
        <dbReference type="ARBA" id="ARBA00022833"/>
    </source>
</evidence>
<accession>A0A7W0CFD8</accession>
<keyword evidence="6" id="KW-0862">Zinc</keyword>